<dbReference type="GO" id="GO:0003677">
    <property type="term" value="F:DNA binding"/>
    <property type="evidence" value="ECO:0007669"/>
    <property type="project" value="UniProtKB-KW"/>
</dbReference>
<evidence type="ECO:0000256" key="2">
    <source>
        <dbReference type="SAM" id="MobiDB-lite"/>
    </source>
</evidence>
<dbReference type="Pfam" id="PF07282">
    <property type="entry name" value="Cas12f1-like_TNB"/>
    <property type="match status" value="1"/>
</dbReference>
<dbReference type="OrthoDB" id="2441143at2759"/>
<feature type="region of interest" description="Disordered" evidence="2">
    <location>
        <begin position="875"/>
        <end position="912"/>
    </location>
</feature>
<evidence type="ECO:0000259" key="3">
    <source>
        <dbReference type="Pfam" id="PF07282"/>
    </source>
</evidence>
<evidence type="ECO:0000256" key="1">
    <source>
        <dbReference type="ARBA" id="ARBA00023125"/>
    </source>
</evidence>
<reference evidence="4" key="1">
    <citation type="submission" date="2021-06" db="EMBL/GenBank/DDBJ databases">
        <title>Genome Sequence of Mortierella hyaline Strain SCG-10, a Cold-Adapted, Nitrate-Reducing Fungus Isolated from Soil in Minnesota, USA.</title>
        <authorList>
            <person name="Aldossari N."/>
        </authorList>
    </citation>
    <scope>NUCLEOTIDE SEQUENCE</scope>
    <source>
        <strain evidence="4">SCG-10</strain>
    </source>
</reference>
<feature type="domain" description="Cas12f1-like TNB" evidence="3">
    <location>
        <begin position="781"/>
        <end position="832"/>
    </location>
</feature>
<protein>
    <recommendedName>
        <fullName evidence="3">Cas12f1-like TNB domain-containing protein</fullName>
    </recommendedName>
</protein>
<organism evidence="4 5">
    <name type="scientific">Linnemannia hyalina</name>
    <dbReference type="NCBI Taxonomy" id="64524"/>
    <lineage>
        <taxon>Eukaryota</taxon>
        <taxon>Fungi</taxon>
        <taxon>Fungi incertae sedis</taxon>
        <taxon>Mucoromycota</taxon>
        <taxon>Mortierellomycotina</taxon>
        <taxon>Mortierellomycetes</taxon>
        <taxon>Mortierellales</taxon>
        <taxon>Mortierellaceae</taxon>
        <taxon>Linnemannia</taxon>
    </lineage>
</organism>
<evidence type="ECO:0000313" key="5">
    <source>
        <dbReference type="Proteomes" id="UP000707451"/>
    </source>
</evidence>
<dbReference type="Proteomes" id="UP000707451">
    <property type="component" value="Unassembled WGS sequence"/>
</dbReference>
<feature type="region of interest" description="Disordered" evidence="2">
    <location>
        <begin position="214"/>
        <end position="240"/>
    </location>
</feature>
<keyword evidence="1" id="KW-0238">DNA-binding</keyword>
<name>A0A9P7XUH6_9FUNG</name>
<dbReference type="EMBL" id="JAHRHY010000010">
    <property type="protein sequence ID" value="KAG9066448.1"/>
    <property type="molecule type" value="Genomic_DNA"/>
</dbReference>
<feature type="compositionally biased region" description="Low complexity" evidence="2">
    <location>
        <begin position="878"/>
        <end position="912"/>
    </location>
</feature>
<sequence>MATVSCERSLDELERRIDNNVSIRKRQFTEVRTSLGRMFYWSLPARQAFIAYMVQAGWTVRACETEADPTVALDCQPGGVVVSADSDMLAYSSICTLWRPSRKVCSWYTSSRTFVGALDPKSIVSAYLTNRQVLSKNTVNQTFELALRVFVDLEQTPIDYDVSAICLAYNELCKRFTDLCTRHEIFKKRCQTVDQKNAPKDQIQYVLKHYKEPSETLTSPTSTEESKSKAVRASVSNSKPPAKMDKKGLVYSLSWYHPISALSVGTLRKNVERVLLNLMNTTPKVALPTDLDGLQQEVVDCIEEATRLAAGVKREGQQLIGQFVETLRDRMTAAEQHKRTELAEGMEPRAMTEQERLKARREAITESERTILSYLCEPAKAKDADDDQDDVDGDKNVDADSLDIDGQESDQKQLLWSFLTYLYSGNRPVEETKSIVTSVNMLIESSRVLGFHETSRRSGDRVIMPFTPNSLVRSAAGQLAVELKLMYGHGTHALFEKGFESGRLGEAIDIRIQEDLSAVENFLFLNDLTNSGCWERGSLKAKLIQLADSDGSTISSTTDLEAWLGSIHPGFLIKHFICDVAPQGLTSRQRGKVGHRAAVKLVTLPQIRTHLGTVKNEWLDPVTYAEKGYILRGSVRTGGFRVQLLAFKLRELQDVRYRRLDEDRLSAVYQPSFKFRRWLESEKKATQEGEQETIEDIETRLPPLEGQGASVVDYVAELKEVENRLLEFYGGRDQQYKRHKWDMERARHYEYQLIADRLLGIVGGSIGRPRDPSNAVLIGARSLGYIVVGQNEYYTSKKCPHCGLFVAQVTLRRLFCPHCHVYHHRDVMAAENMANIIQGYLIDQERPEYLQPVASDGSLPWKKAQALVGFAPCPIEATTSGGSTTTTSQTPGRQKRAASASSSSGRGKAARL</sequence>
<dbReference type="AlphaFoldDB" id="A0A9P7XUH6"/>
<accession>A0A9P7XUH6</accession>
<gene>
    <name evidence="4" type="ORF">KI688_001674</name>
</gene>
<comment type="caution">
    <text evidence="4">The sequence shown here is derived from an EMBL/GenBank/DDBJ whole genome shotgun (WGS) entry which is preliminary data.</text>
</comment>
<evidence type="ECO:0000313" key="4">
    <source>
        <dbReference type="EMBL" id="KAG9066448.1"/>
    </source>
</evidence>
<dbReference type="InterPro" id="IPR010095">
    <property type="entry name" value="Cas12f1-like_TNB"/>
</dbReference>
<proteinExistence type="predicted"/>
<keyword evidence="5" id="KW-1185">Reference proteome</keyword>
<feature type="region of interest" description="Disordered" evidence="2">
    <location>
        <begin position="378"/>
        <end position="404"/>
    </location>
</feature>